<proteinExistence type="inferred from homology"/>
<keyword evidence="4" id="KW-0520">NAD</keyword>
<evidence type="ECO:0000313" key="5">
    <source>
        <dbReference type="EMBL" id="MXY92064.1"/>
    </source>
</evidence>
<evidence type="ECO:0000256" key="1">
    <source>
        <dbReference type="ARBA" id="ARBA00009464"/>
    </source>
</evidence>
<keyword evidence="2" id="KW-0479">Metal-binding</keyword>
<evidence type="ECO:0000256" key="3">
    <source>
        <dbReference type="ARBA" id="ARBA00023002"/>
    </source>
</evidence>
<dbReference type="GO" id="GO:0046872">
    <property type="term" value="F:metal ion binding"/>
    <property type="evidence" value="ECO:0007669"/>
    <property type="project" value="UniProtKB-KW"/>
</dbReference>
<evidence type="ECO:0000256" key="4">
    <source>
        <dbReference type="ARBA" id="ARBA00023027"/>
    </source>
</evidence>
<dbReference type="GO" id="GO:0050570">
    <property type="term" value="F:4-hydroxythreonine-4-phosphate dehydrogenase activity"/>
    <property type="evidence" value="ECO:0007669"/>
    <property type="project" value="UniProtKB-EC"/>
</dbReference>
<dbReference type="NCBIfam" id="TIGR00557">
    <property type="entry name" value="pdxA"/>
    <property type="match status" value="1"/>
</dbReference>
<reference evidence="5" key="1">
    <citation type="submission" date="2019-09" db="EMBL/GenBank/DDBJ databases">
        <title>Characterisation of the sponge microbiome using genome-centric metagenomics.</title>
        <authorList>
            <person name="Engelberts J.P."/>
            <person name="Robbins S.J."/>
            <person name="De Goeij J.M."/>
            <person name="Aranda M."/>
            <person name="Bell S.C."/>
            <person name="Webster N.S."/>
        </authorList>
    </citation>
    <scope>NUCLEOTIDE SEQUENCE</scope>
    <source>
        <strain evidence="5">SB0664_bin_27</strain>
    </source>
</reference>
<dbReference type="PANTHER" id="PTHR30004">
    <property type="entry name" value="4-HYDROXYTHREONINE-4-PHOSPHATE DEHYDROGENASE"/>
    <property type="match status" value="1"/>
</dbReference>
<dbReference type="PANTHER" id="PTHR30004:SF6">
    <property type="entry name" value="D-THREONATE 4-PHOSPHATE DEHYDROGENASE"/>
    <property type="match status" value="1"/>
</dbReference>
<dbReference type="Pfam" id="PF04166">
    <property type="entry name" value="PdxA"/>
    <property type="match status" value="1"/>
</dbReference>
<sequence>MADSRPILAITLGDPAGIGPEVVLKALEHEEVFAACRPLVVGDRRVLERAAAWLEVEPRFEHIAEISSGGYEEGTVPLLDLANVELAEAPVGQVSAGAGRAAVEFVMRACDLAMAGQVKAVVTAPLNKEAMHHAGFLYPGHTELLAERTGAERVSMLLVGPTLRVVHVSTHVSLEEAIRRVTPARVLEVIELAYRSCRMLGIEAPRIAVAGLNPHASENGLFGVQEAEQIRPAVEMARARGWTVSDPQPPDTVFLRATRGEFDIIVAMYHDQGHIPMKLLAFDSGVNVSIGLPILRTSVDHGTAFDIAGTGQASEESMLAAIRVAVTMVNSSG</sequence>
<dbReference type="GO" id="GO:0051287">
    <property type="term" value="F:NAD binding"/>
    <property type="evidence" value="ECO:0007669"/>
    <property type="project" value="InterPro"/>
</dbReference>
<dbReference type="EMBL" id="VXRG01000012">
    <property type="protein sequence ID" value="MXY92064.1"/>
    <property type="molecule type" value="Genomic_DNA"/>
</dbReference>
<organism evidence="5">
    <name type="scientific">Caldilineaceae bacterium SB0664_bin_27</name>
    <dbReference type="NCBI Taxonomy" id="2605260"/>
    <lineage>
        <taxon>Bacteria</taxon>
        <taxon>Bacillati</taxon>
        <taxon>Chloroflexota</taxon>
        <taxon>Caldilineae</taxon>
        <taxon>Caldilineales</taxon>
        <taxon>Caldilineaceae</taxon>
    </lineage>
</organism>
<dbReference type="EC" id="1.1.1.262" evidence="5"/>
<comment type="similarity">
    <text evidence="1">Belongs to the PdxA family. PdxA2 subfamily.</text>
</comment>
<dbReference type="Gene3D" id="3.40.718.10">
    <property type="entry name" value="Isopropylmalate Dehydrogenase"/>
    <property type="match status" value="1"/>
</dbReference>
<accession>A0A6B0YLY7</accession>
<comment type="caution">
    <text evidence="5">The sequence shown here is derived from an EMBL/GenBank/DDBJ whole genome shotgun (WGS) entry which is preliminary data.</text>
</comment>
<evidence type="ECO:0000256" key="2">
    <source>
        <dbReference type="ARBA" id="ARBA00022723"/>
    </source>
</evidence>
<gene>
    <name evidence="5" type="primary">pdxA</name>
    <name evidence="5" type="ORF">F4Y42_01300</name>
</gene>
<protein>
    <submittedName>
        <fullName evidence="5">4-hydroxythreonine-4-phosphate dehydrogenase PdxA</fullName>
        <ecNumber evidence="5">1.1.1.262</ecNumber>
    </submittedName>
</protein>
<dbReference type="InterPro" id="IPR005255">
    <property type="entry name" value="PdxA_fam"/>
</dbReference>
<dbReference type="SUPFAM" id="SSF53659">
    <property type="entry name" value="Isocitrate/Isopropylmalate dehydrogenase-like"/>
    <property type="match status" value="1"/>
</dbReference>
<dbReference type="AlphaFoldDB" id="A0A6B0YLY7"/>
<name>A0A6B0YLY7_9CHLR</name>
<keyword evidence="3 5" id="KW-0560">Oxidoreductase</keyword>